<dbReference type="STRING" id="1505725.GA0061074_11721"/>
<dbReference type="PRINTS" id="PR00368">
    <property type="entry name" value="FADPNR"/>
</dbReference>
<dbReference type="SUPFAM" id="SSF51905">
    <property type="entry name" value="FAD/NAD(P)-binding domain"/>
    <property type="match status" value="1"/>
</dbReference>
<evidence type="ECO:0000259" key="7">
    <source>
        <dbReference type="Pfam" id="PF07992"/>
    </source>
</evidence>
<evidence type="ECO:0000256" key="5">
    <source>
        <dbReference type="PIRSR" id="PIRSR000350-4"/>
    </source>
</evidence>
<dbReference type="SUPFAM" id="SSF55424">
    <property type="entry name" value="FAD/NAD-linked reductases, dimerisation (C-terminal) domain"/>
    <property type="match status" value="1"/>
</dbReference>
<dbReference type="GO" id="GO:0000166">
    <property type="term" value="F:nucleotide binding"/>
    <property type="evidence" value="ECO:0007669"/>
    <property type="project" value="UniProtKB-KW"/>
</dbReference>
<accession>A0A1C4BXN0</accession>
<feature type="domain" description="FAD/NAD(P)-binding" evidence="7">
    <location>
        <begin position="7"/>
        <end position="323"/>
    </location>
</feature>
<organism evidence="8 9">
    <name type="scientific">Weissella bombi</name>
    <dbReference type="NCBI Taxonomy" id="1505725"/>
    <lineage>
        <taxon>Bacteria</taxon>
        <taxon>Bacillati</taxon>
        <taxon>Bacillota</taxon>
        <taxon>Bacilli</taxon>
        <taxon>Lactobacillales</taxon>
        <taxon>Lactobacillaceae</taxon>
        <taxon>Weissella</taxon>
    </lineage>
</organism>
<dbReference type="PANTHER" id="PTHR43014">
    <property type="entry name" value="MERCURIC REDUCTASE"/>
    <property type="match status" value="1"/>
</dbReference>
<feature type="binding site" evidence="4">
    <location>
        <position position="53"/>
    </location>
    <ligand>
        <name>FAD</name>
        <dbReference type="ChEBI" id="CHEBI:57692"/>
    </ligand>
</feature>
<dbReference type="InterPro" id="IPR004099">
    <property type="entry name" value="Pyr_nucl-diS_OxRdtase_dimer"/>
</dbReference>
<keyword evidence="2" id="KW-0285">Flavoprotein</keyword>
<dbReference type="Gene3D" id="3.30.390.30">
    <property type="match status" value="1"/>
</dbReference>
<feature type="binding site" evidence="4">
    <location>
        <position position="266"/>
    </location>
    <ligand>
        <name>NAD(+)</name>
        <dbReference type="ChEBI" id="CHEBI:57540"/>
    </ligand>
</feature>
<feature type="binding site" evidence="4">
    <location>
        <begin position="179"/>
        <end position="186"/>
    </location>
    <ligand>
        <name>NAD(+)</name>
        <dbReference type="ChEBI" id="CHEBI:57540"/>
    </ligand>
</feature>
<reference evidence="9" key="1">
    <citation type="submission" date="2016-08" db="EMBL/GenBank/DDBJ databases">
        <authorList>
            <person name="Varghese N."/>
            <person name="Submissions Spin"/>
        </authorList>
    </citation>
    <scope>NUCLEOTIDE SEQUENCE [LARGE SCALE GENOMIC DNA]</scope>
    <source>
        <strain evidence="9">R-53094</strain>
    </source>
</reference>
<dbReference type="PIRSF" id="PIRSF000350">
    <property type="entry name" value="Mercury_reductase_MerA"/>
    <property type="match status" value="1"/>
</dbReference>
<comment type="cofactor">
    <cofactor evidence="4">
        <name>FAD</name>
        <dbReference type="ChEBI" id="CHEBI:57692"/>
    </cofactor>
    <text evidence="4">Binds 1 FAD per subunit.</text>
</comment>
<keyword evidence="4" id="KW-0547">Nucleotide-binding</keyword>
<dbReference type="AlphaFoldDB" id="A0A1C4BXN0"/>
<gene>
    <name evidence="8" type="ORF">GA0061074_11721</name>
</gene>
<dbReference type="Proteomes" id="UP000199268">
    <property type="component" value="Unassembled WGS sequence"/>
</dbReference>
<dbReference type="InterPro" id="IPR001100">
    <property type="entry name" value="Pyr_nuc-diS_OxRdtase"/>
</dbReference>
<dbReference type="OrthoDB" id="9800167at2"/>
<keyword evidence="3 4" id="KW-0274">FAD</keyword>
<dbReference type="InterPro" id="IPR036188">
    <property type="entry name" value="FAD/NAD-bd_sf"/>
</dbReference>
<dbReference type="InterPro" id="IPR023753">
    <property type="entry name" value="FAD/NAD-binding_dom"/>
</dbReference>
<keyword evidence="4" id="KW-0520">NAD</keyword>
<keyword evidence="9" id="KW-1185">Reference proteome</keyword>
<dbReference type="Pfam" id="PF07992">
    <property type="entry name" value="Pyr_redox_2"/>
    <property type="match status" value="1"/>
</dbReference>
<evidence type="ECO:0000256" key="4">
    <source>
        <dbReference type="PIRSR" id="PIRSR000350-3"/>
    </source>
</evidence>
<evidence type="ECO:0000256" key="1">
    <source>
        <dbReference type="ARBA" id="ARBA00007532"/>
    </source>
</evidence>
<feature type="binding site" evidence="4">
    <location>
        <position position="306"/>
    </location>
    <ligand>
        <name>FAD</name>
        <dbReference type="ChEBI" id="CHEBI:57692"/>
    </ligand>
</feature>
<evidence type="ECO:0000256" key="2">
    <source>
        <dbReference type="ARBA" id="ARBA00022630"/>
    </source>
</evidence>
<dbReference type="PANTHER" id="PTHR43014:SF5">
    <property type="entry name" value="GLUTATHIONE REDUCTASE (NADPH)"/>
    <property type="match status" value="1"/>
</dbReference>
<proteinExistence type="inferred from homology"/>
<feature type="domain" description="Pyridine nucleotide-disulphide oxidoreductase dimerisation" evidence="6">
    <location>
        <begin position="342"/>
        <end position="442"/>
    </location>
</feature>
<dbReference type="Pfam" id="PF02852">
    <property type="entry name" value="Pyr_redox_dim"/>
    <property type="match status" value="1"/>
</dbReference>
<evidence type="ECO:0000259" key="6">
    <source>
        <dbReference type="Pfam" id="PF02852"/>
    </source>
</evidence>
<evidence type="ECO:0000313" key="9">
    <source>
        <dbReference type="Proteomes" id="UP000199268"/>
    </source>
</evidence>
<dbReference type="GO" id="GO:0016491">
    <property type="term" value="F:oxidoreductase activity"/>
    <property type="evidence" value="ECO:0007669"/>
    <property type="project" value="InterPro"/>
</dbReference>
<sequence length="448" mass="48032">MSETKQYDVAIIGAGPAGLAAAHELHDAGKQVVIIEKYLWGGTCPNYGCDPKKILLGAVEAKEYAEFLTGTGVDGKVTINWTDLMARKNQYTDGISQGTEQSLVTSGIDHLFGKATFIDEHTAVVSQENQDDVQVTAADWIVAVGQRPAELSFPGAELTIDSEQFLSLPSLPDDVVIIGGGFVAIEFATIAAAAGANVTLLVHSDQLLRSFDGEVVDSLMDQLDDRGIHMYFDTEVTELKAVDNQFEATLSFGNTLTAGVVVRAAGRVGNHDTLALDQAQVKFSDEGVLVDRHLRTSNAHVYAVGDVAYSPVPKITPVASYEAHHVVQEILGDSQPITYPAVPVVVYGTPKLAKVGVATDTAAQNGYTVNDIDMTSWYTAYRQGEPASRIRVAIDQAGRLVGATVMNSHADELINYLATAINQGLTKETVTQQLFAYPSVASDLSYFF</sequence>
<dbReference type="RefSeq" id="WP_092463790.1">
    <property type="nucleotide sequence ID" value="NZ_BJEE01000003.1"/>
</dbReference>
<dbReference type="Gene3D" id="3.50.50.60">
    <property type="entry name" value="FAD/NAD(P)-binding domain"/>
    <property type="match status" value="2"/>
</dbReference>
<name>A0A1C4BXN0_9LACO</name>
<comment type="similarity">
    <text evidence="1">Belongs to the class-I pyridine nucleotide-disulfide oxidoreductase family.</text>
</comment>
<evidence type="ECO:0000313" key="8">
    <source>
        <dbReference type="EMBL" id="SCC11659.1"/>
    </source>
</evidence>
<protein>
    <submittedName>
        <fullName evidence="8">Glutathione reductase (NADPH)</fullName>
    </submittedName>
</protein>
<dbReference type="EMBL" id="FMAO01000017">
    <property type="protein sequence ID" value="SCC11659.1"/>
    <property type="molecule type" value="Genomic_DNA"/>
</dbReference>
<dbReference type="PRINTS" id="PR00411">
    <property type="entry name" value="PNDRDTASEI"/>
</dbReference>
<dbReference type="InterPro" id="IPR016156">
    <property type="entry name" value="FAD/NAD-linked_Rdtase_dimer_sf"/>
</dbReference>
<evidence type="ECO:0000256" key="3">
    <source>
        <dbReference type="ARBA" id="ARBA00022827"/>
    </source>
</evidence>
<feature type="disulfide bond" description="Redox-active" evidence="5">
    <location>
        <begin position="44"/>
        <end position="49"/>
    </location>
</feature>